<proteinExistence type="predicted"/>
<dbReference type="RefSeq" id="WP_273703102.1">
    <property type="nucleotide sequence ID" value="NZ_JDSS02000016.1"/>
</dbReference>
<protein>
    <recommendedName>
        <fullName evidence="3">DUF4276 family protein</fullName>
    </recommendedName>
</protein>
<sequence length="171" mass="19432">MAGNNTRVNILVEGQTEETFVNRMLVRHLANFQVWLTPHPYQQGPSRRCGQLRTNLPSGTHLVPTGQYGTGYLQLHEYEALLFSDLEAFRYADVPTRTINSWQAQLATFAGPEDVNNSRQTAPSKRLIAGWPRYEHAKPQFGVLVAERIGLPTIRAKCPRFNDWISRLEAL</sequence>
<reference evidence="1 2" key="1">
    <citation type="submission" date="2014-07" db="EMBL/GenBank/DDBJ databases">
        <title>Expanding our view of genomic diversity in Candidatus Accumulibacter clades.</title>
        <authorList>
            <person name="Skennerton C.T."/>
            <person name="Barr J.J."/>
            <person name="Slater F.R."/>
            <person name="Bond P.L."/>
            <person name="Tyson G.W."/>
        </authorList>
    </citation>
    <scope>NUCLEOTIDE SEQUENCE [LARGE SCALE GENOMIC DNA]</scope>
    <source>
        <strain evidence="2">SK-01</strain>
    </source>
</reference>
<name>A0A084Y3Q2_9PROT</name>
<evidence type="ECO:0000313" key="2">
    <source>
        <dbReference type="Proteomes" id="UP000019812"/>
    </source>
</evidence>
<dbReference type="Proteomes" id="UP000019812">
    <property type="component" value="Unassembled WGS sequence"/>
</dbReference>
<evidence type="ECO:0008006" key="3">
    <source>
        <dbReference type="Google" id="ProtNLM"/>
    </source>
</evidence>
<dbReference type="EMBL" id="JDSS02000016">
    <property type="protein sequence ID" value="KFB69346.1"/>
    <property type="molecule type" value="Genomic_DNA"/>
</dbReference>
<evidence type="ECO:0000313" key="1">
    <source>
        <dbReference type="EMBL" id="KFB69346.1"/>
    </source>
</evidence>
<dbReference type="Pfam" id="PF14103">
    <property type="entry name" value="DUF4276"/>
    <property type="match status" value="1"/>
</dbReference>
<dbReference type="AlphaFoldDB" id="A0A084Y3Q2"/>
<organism evidence="1 2">
    <name type="scientific">Candidatus Accumulibacter vicinus</name>
    <dbReference type="NCBI Taxonomy" id="2954382"/>
    <lineage>
        <taxon>Bacteria</taxon>
        <taxon>Pseudomonadati</taxon>
        <taxon>Pseudomonadota</taxon>
        <taxon>Betaproteobacteria</taxon>
        <taxon>Candidatus Accumulibacter</taxon>
    </lineage>
</organism>
<comment type="caution">
    <text evidence="1">The sequence shown here is derived from an EMBL/GenBank/DDBJ whole genome shotgun (WGS) entry which is preliminary data.</text>
</comment>
<accession>A0A084Y3Q2</accession>
<dbReference type="STRING" id="1457154.CAPSK01_001092"/>
<dbReference type="InterPro" id="IPR025455">
    <property type="entry name" value="DUF4276"/>
</dbReference>
<gene>
    <name evidence="1" type="ORF">CAPSK01_001092</name>
</gene>